<evidence type="ECO:0000313" key="9">
    <source>
        <dbReference type="Proteomes" id="UP001388673"/>
    </source>
</evidence>
<keyword evidence="5" id="KW-0175">Coiled coil</keyword>
<reference evidence="8 9" key="1">
    <citation type="journal article" date="2024" name="bioRxiv">
        <title>Comparative genomics of Cryptococcus and Kwoniella reveals pathogenesis evolution and contrasting karyotype dynamics via intercentromeric recombination or chromosome fusion.</title>
        <authorList>
            <person name="Coelho M.A."/>
            <person name="David-Palma M."/>
            <person name="Shea T."/>
            <person name="Bowers K."/>
            <person name="McGinley-Smith S."/>
            <person name="Mohammad A.W."/>
            <person name="Gnirke A."/>
            <person name="Yurkov A.M."/>
            <person name="Nowrousian M."/>
            <person name="Sun S."/>
            <person name="Cuomo C.A."/>
            <person name="Heitman J."/>
        </authorList>
    </citation>
    <scope>NUCLEOTIDE SEQUENCE [LARGE SCALE GENOMIC DNA]</scope>
    <source>
        <strain evidence="8 9">CBS 13917</strain>
    </source>
</reference>
<evidence type="ECO:0000256" key="1">
    <source>
        <dbReference type="ARBA" id="ARBA00022723"/>
    </source>
</evidence>
<dbReference type="GO" id="GO:0008270">
    <property type="term" value="F:zinc ion binding"/>
    <property type="evidence" value="ECO:0007669"/>
    <property type="project" value="UniProtKB-KW"/>
</dbReference>
<feature type="compositionally biased region" description="Polar residues" evidence="6">
    <location>
        <begin position="186"/>
        <end position="206"/>
    </location>
</feature>
<dbReference type="AlphaFoldDB" id="A0AAW0Z394"/>
<keyword evidence="2 4" id="KW-0863">Zinc-finger</keyword>
<comment type="caution">
    <text evidence="8">The sequence shown here is derived from an EMBL/GenBank/DDBJ whole genome shotgun (WGS) entry which is preliminary data.</text>
</comment>
<feature type="region of interest" description="Disordered" evidence="6">
    <location>
        <begin position="183"/>
        <end position="249"/>
    </location>
</feature>
<dbReference type="Proteomes" id="UP001388673">
    <property type="component" value="Unassembled WGS sequence"/>
</dbReference>
<feature type="region of interest" description="Disordered" evidence="6">
    <location>
        <begin position="112"/>
        <end position="134"/>
    </location>
</feature>
<protein>
    <recommendedName>
        <fullName evidence="7">GRF-type domain-containing protein</fullName>
    </recommendedName>
</protein>
<accession>A0AAW0Z394</accession>
<gene>
    <name evidence="8" type="ORF">IAR55_001801</name>
</gene>
<name>A0AAW0Z394_9TREE</name>
<dbReference type="InterPro" id="IPR010666">
    <property type="entry name" value="Znf_GRF"/>
</dbReference>
<evidence type="ECO:0000259" key="7">
    <source>
        <dbReference type="PROSITE" id="PS51999"/>
    </source>
</evidence>
<feature type="compositionally biased region" description="Basic and acidic residues" evidence="6">
    <location>
        <begin position="216"/>
        <end position="232"/>
    </location>
</feature>
<proteinExistence type="predicted"/>
<feature type="coiled-coil region" evidence="5">
    <location>
        <begin position="276"/>
        <end position="324"/>
    </location>
</feature>
<evidence type="ECO:0000256" key="2">
    <source>
        <dbReference type="ARBA" id="ARBA00022771"/>
    </source>
</evidence>
<evidence type="ECO:0000313" key="8">
    <source>
        <dbReference type="EMBL" id="KAK8864551.1"/>
    </source>
</evidence>
<evidence type="ECO:0000256" key="5">
    <source>
        <dbReference type="SAM" id="Coils"/>
    </source>
</evidence>
<dbReference type="PROSITE" id="PS51999">
    <property type="entry name" value="ZF_GRF"/>
    <property type="match status" value="1"/>
</dbReference>
<organism evidence="8 9">
    <name type="scientific">Kwoniella newhampshirensis</name>
    <dbReference type="NCBI Taxonomy" id="1651941"/>
    <lineage>
        <taxon>Eukaryota</taxon>
        <taxon>Fungi</taxon>
        <taxon>Dikarya</taxon>
        <taxon>Basidiomycota</taxon>
        <taxon>Agaricomycotina</taxon>
        <taxon>Tremellomycetes</taxon>
        <taxon>Tremellales</taxon>
        <taxon>Cryptococcaceae</taxon>
        <taxon>Kwoniella</taxon>
    </lineage>
</organism>
<keyword evidence="9" id="KW-1185">Reference proteome</keyword>
<evidence type="ECO:0000256" key="3">
    <source>
        <dbReference type="ARBA" id="ARBA00022833"/>
    </source>
</evidence>
<evidence type="ECO:0000256" key="4">
    <source>
        <dbReference type="PROSITE-ProRule" id="PRU01343"/>
    </source>
</evidence>
<dbReference type="PANTHER" id="PTHR33680:SF1">
    <property type="entry name" value="OS05G0489500 PROTEIN"/>
    <property type="match status" value="1"/>
</dbReference>
<dbReference type="RefSeq" id="XP_066804847.1">
    <property type="nucleotide sequence ID" value="XM_066944924.1"/>
</dbReference>
<evidence type="ECO:0000256" key="6">
    <source>
        <dbReference type="SAM" id="MobiDB-lite"/>
    </source>
</evidence>
<dbReference type="PANTHER" id="PTHR33680">
    <property type="entry name" value="OS07G0190500 PROTEIN"/>
    <property type="match status" value="1"/>
</dbReference>
<dbReference type="Pfam" id="PF06839">
    <property type="entry name" value="Zn_ribbon_GRF"/>
    <property type="match status" value="1"/>
</dbReference>
<dbReference type="EMBL" id="JBCAWK010000003">
    <property type="protein sequence ID" value="KAK8864551.1"/>
    <property type="molecule type" value="Genomic_DNA"/>
</dbReference>
<keyword evidence="1" id="KW-0479">Metal-binding</keyword>
<sequence length="327" mass="35832">MATRTRTRTSGRTSTMAPSRVQIQPTTPVSENGEVKCTGHQLKCPKLRAGPSTKNAGRSFYCCPLPREDPSRCKFFKWHDELFPGTSSSVSVASPTVKGSTRAATLVQQTNQTLGQSPQARYGRPCTSTSAGAVNDRTPTAVRVIPRAPPPDTDILTLDSDGDELEEIDWGKVDADEIEREAIASTPGSTQRTNTSTQAQIPTPSTGGRGGVTFSERLKEAVEDGLGKRKLDDSEDEGQNLERTPKRAIVEQNPFLSSSSVHSPPHTILSPTLSTLESLSEHLHRQDRLIRAAEQMKQGMRMTIKGLQEKNKELEERVKELERRSGE</sequence>
<dbReference type="KEGG" id="kne:92179060"/>
<keyword evidence="3" id="KW-0862">Zinc</keyword>
<dbReference type="GeneID" id="92179060"/>
<feature type="domain" description="GRF-type" evidence="7">
    <location>
        <begin position="37"/>
        <end position="82"/>
    </location>
</feature>